<dbReference type="Proteomes" id="UP000829494">
    <property type="component" value="Chromosome"/>
</dbReference>
<organism evidence="2 3">
    <name type="scientific">Streptomyces rimosus subsp. rimosus</name>
    <dbReference type="NCBI Taxonomy" id="132474"/>
    <lineage>
        <taxon>Bacteria</taxon>
        <taxon>Bacillati</taxon>
        <taxon>Actinomycetota</taxon>
        <taxon>Actinomycetes</taxon>
        <taxon>Kitasatosporales</taxon>
        <taxon>Streptomycetaceae</taxon>
        <taxon>Streptomyces</taxon>
    </lineage>
</organism>
<evidence type="ECO:0000313" key="3">
    <source>
        <dbReference type="Proteomes" id="UP000829494"/>
    </source>
</evidence>
<dbReference type="EMBL" id="CP094298">
    <property type="protein sequence ID" value="UNZ08574.1"/>
    <property type="molecule type" value="Genomic_DNA"/>
</dbReference>
<feature type="compositionally biased region" description="Basic residues" evidence="1">
    <location>
        <begin position="128"/>
        <end position="143"/>
    </location>
</feature>
<keyword evidence="3" id="KW-1185">Reference proteome</keyword>
<reference evidence="2 3" key="1">
    <citation type="submission" date="2022-03" db="EMBL/GenBank/DDBJ databases">
        <title>Complete genome of Streptomyces rimosus ssp. rimosus R7 (=ATCC 10970).</title>
        <authorList>
            <person name="Beganovic S."/>
            <person name="Ruckert C."/>
            <person name="Busche T."/>
            <person name="Kalinowski J."/>
            <person name="Wittmann C."/>
        </authorList>
    </citation>
    <scope>NUCLEOTIDE SEQUENCE [LARGE SCALE GENOMIC DNA]</scope>
    <source>
        <strain evidence="2 3">R7</strain>
    </source>
</reference>
<name>A0ABY3ZJH2_STRRM</name>
<feature type="region of interest" description="Disordered" evidence="1">
    <location>
        <begin position="101"/>
        <end position="158"/>
    </location>
</feature>
<feature type="region of interest" description="Disordered" evidence="1">
    <location>
        <begin position="182"/>
        <end position="250"/>
    </location>
</feature>
<evidence type="ECO:0000313" key="2">
    <source>
        <dbReference type="EMBL" id="UNZ08574.1"/>
    </source>
</evidence>
<protein>
    <submittedName>
        <fullName evidence="2">Uncharacterized protein</fullName>
    </submittedName>
</protein>
<feature type="region of interest" description="Disordered" evidence="1">
    <location>
        <begin position="43"/>
        <end position="65"/>
    </location>
</feature>
<proteinExistence type="predicted"/>
<sequence length="291" mass="31837">MRPDAFCRACPDRAIRRWSSAPGQTLSRSSRYDRHRRAGRVNADRTGQAWRKDLCPPSRTRRSTTDLQLPAVTLTDAENTEADALLRTVADVPVNATWGAAPHRARRAGTAVAHPYRSDRNAALRQPARPRRHRPRHRRHPRRTSCPQPPRAGPQHALAQGALGGCGLVGLELHHRLGPYGKAGDGRGAGQASDSARQPAATYQGEGLRMQQSGKLMAQRGRQRQAPPTAGRAPLVRSRPSTRAWAAGPVPVPAPVPPRMATSRVRRRLHLSQPEAVRPAVYGRSGLDTML</sequence>
<evidence type="ECO:0000256" key="1">
    <source>
        <dbReference type="SAM" id="MobiDB-lite"/>
    </source>
</evidence>
<gene>
    <name evidence="2" type="ORF">SRIMR7_41135</name>
</gene>
<accession>A0ABY3ZJH2</accession>